<sequence length="38" mass="4147">MDLVVIHRATPPKVGDICGDLLADLARDFEAAHSIDRD</sequence>
<reference evidence="1" key="2">
    <citation type="journal article" date="2015" name="Data Brief">
        <title>Shoot transcriptome of the giant reed, Arundo donax.</title>
        <authorList>
            <person name="Barrero R.A."/>
            <person name="Guerrero F.D."/>
            <person name="Moolhuijzen P."/>
            <person name="Goolsby J.A."/>
            <person name="Tidwell J."/>
            <person name="Bellgard S.E."/>
            <person name="Bellgard M.I."/>
        </authorList>
    </citation>
    <scope>NUCLEOTIDE SEQUENCE</scope>
    <source>
        <tissue evidence="1">Shoot tissue taken approximately 20 cm above the soil surface</tissue>
    </source>
</reference>
<reference evidence="1" key="1">
    <citation type="submission" date="2014-09" db="EMBL/GenBank/DDBJ databases">
        <authorList>
            <person name="Magalhaes I.L.F."/>
            <person name="Oliveira U."/>
            <person name="Santos F.R."/>
            <person name="Vidigal T.H.D.A."/>
            <person name="Brescovit A.D."/>
            <person name="Santos A.J."/>
        </authorList>
    </citation>
    <scope>NUCLEOTIDE SEQUENCE</scope>
    <source>
        <tissue evidence="1">Shoot tissue taken approximately 20 cm above the soil surface</tissue>
    </source>
</reference>
<name>A0A0A8Y892_ARUDO</name>
<protein>
    <submittedName>
        <fullName evidence="1">Uncharacterized protein</fullName>
    </submittedName>
</protein>
<dbReference type="AlphaFoldDB" id="A0A0A8Y892"/>
<proteinExistence type="predicted"/>
<organism evidence="1">
    <name type="scientific">Arundo donax</name>
    <name type="common">Giant reed</name>
    <name type="synonym">Donax arundinaceus</name>
    <dbReference type="NCBI Taxonomy" id="35708"/>
    <lineage>
        <taxon>Eukaryota</taxon>
        <taxon>Viridiplantae</taxon>
        <taxon>Streptophyta</taxon>
        <taxon>Embryophyta</taxon>
        <taxon>Tracheophyta</taxon>
        <taxon>Spermatophyta</taxon>
        <taxon>Magnoliopsida</taxon>
        <taxon>Liliopsida</taxon>
        <taxon>Poales</taxon>
        <taxon>Poaceae</taxon>
        <taxon>PACMAD clade</taxon>
        <taxon>Arundinoideae</taxon>
        <taxon>Arundineae</taxon>
        <taxon>Arundo</taxon>
    </lineage>
</organism>
<dbReference type="EMBL" id="GBRH01276472">
    <property type="protein sequence ID" value="JAD21423.1"/>
    <property type="molecule type" value="Transcribed_RNA"/>
</dbReference>
<evidence type="ECO:0000313" key="1">
    <source>
        <dbReference type="EMBL" id="JAD21423.1"/>
    </source>
</evidence>
<accession>A0A0A8Y892</accession>